<dbReference type="Gene3D" id="1.10.10.10">
    <property type="entry name" value="Winged helix-like DNA-binding domain superfamily/Winged helix DNA-binding domain"/>
    <property type="match status" value="1"/>
</dbReference>
<evidence type="ECO:0000313" key="5">
    <source>
        <dbReference type="Proteomes" id="UP000677234"/>
    </source>
</evidence>
<keyword evidence="1" id="KW-0238">DNA-binding</keyword>
<dbReference type="Proteomes" id="UP000595847">
    <property type="component" value="Chromosome"/>
</dbReference>
<accession>A0A7T5EMR3</accession>
<dbReference type="GO" id="GO:0003677">
    <property type="term" value="F:DNA binding"/>
    <property type="evidence" value="ECO:0007669"/>
    <property type="project" value="UniProtKB-KW"/>
</dbReference>
<dbReference type="InterPro" id="IPR043128">
    <property type="entry name" value="Rev_trsase/Diguanyl_cyclase"/>
</dbReference>
<dbReference type="Proteomes" id="UP000677234">
    <property type="component" value="Chromosome"/>
</dbReference>
<dbReference type="InterPro" id="IPR011991">
    <property type="entry name" value="ArsR-like_HTH"/>
</dbReference>
<evidence type="ECO:0000313" key="4">
    <source>
        <dbReference type="Proteomes" id="UP000595847"/>
    </source>
</evidence>
<dbReference type="CDD" id="cd00090">
    <property type="entry name" value="HTH_ARSR"/>
    <property type="match status" value="1"/>
</dbReference>
<dbReference type="InterPro" id="IPR036388">
    <property type="entry name" value="WH-like_DNA-bd_sf"/>
</dbReference>
<evidence type="ECO:0000256" key="1">
    <source>
        <dbReference type="ARBA" id="ARBA00023125"/>
    </source>
</evidence>
<evidence type="ECO:0000313" key="3">
    <source>
        <dbReference type="EMBL" id="QUO42398.1"/>
    </source>
</evidence>
<reference evidence="3" key="2">
    <citation type="submission" date="2021-04" db="EMBL/GenBank/DDBJ databases">
        <title>Brevibacillus composti FJAT-54423, complete genome.</title>
        <authorList>
            <person name="Tang R."/>
        </authorList>
    </citation>
    <scope>NUCLEOTIDE SEQUENCE</scope>
    <source>
        <strain evidence="3">FJAT-54424</strain>
    </source>
</reference>
<dbReference type="RefSeq" id="WP_198828901.1">
    <property type="nucleotide sequence ID" value="NZ_CP066308.1"/>
</dbReference>
<keyword evidence="5" id="KW-1185">Reference proteome</keyword>
<sequence length="438" mass="49085">MIARVGAVGPKDSIELICEIGKEFNEHMTILPLIYHDIQETPRIVREQEGQIDIWIFSGQAPYSLAKEHLANEKVLFPQLNGSSLTKVLMEIVYRDRLPVDRVSFDTFHLHHLQETCNELDLPFSEFHLLSYPGYKPTQDLVSFHSALYREGKVDACATCISAVYEELRAVNIPVYRITPNRMSIRSMLHLARTTGESLHFKKSQIAVMTIEVNGLEKLIGENKSSYDVSKLHLRLQDTILDYVEKVSGAFISTGNGKYMIFSTRGALEGNPDAHASSLLERLSVVTDQQTNIGIGYGVTALAAERNARLALLYAQKMGSCAILVDDEGRIEGPLQRPDSISFTYRTDDTQMSELLKKAGVAITTFAKLLAVQKHLGKNSISAPEIAEMLGMTTRNARRILTDLEQHGLAEVIGEEAPTNRGRPRKIYRITDRSRRDL</sequence>
<dbReference type="EMBL" id="CP066308">
    <property type="protein sequence ID" value="QQE75372.1"/>
    <property type="molecule type" value="Genomic_DNA"/>
</dbReference>
<reference evidence="2 4" key="1">
    <citation type="submission" date="2020-12" db="EMBL/GenBank/DDBJ databases">
        <title>strain FJAT-54423T represents a novel species of the genus Brevibacillus.</title>
        <authorList>
            <person name="Tang R."/>
        </authorList>
    </citation>
    <scope>NUCLEOTIDE SEQUENCE [LARGE SCALE GENOMIC DNA]</scope>
    <source>
        <strain evidence="2 4">FJAT-54423</strain>
    </source>
</reference>
<organism evidence="2 4">
    <name type="scientific">Brevibacillus composti</name>
    <dbReference type="NCBI Taxonomy" id="2796470"/>
    <lineage>
        <taxon>Bacteria</taxon>
        <taxon>Bacillati</taxon>
        <taxon>Bacillota</taxon>
        <taxon>Bacilli</taxon>
        <taxon>Bacillales</taxon>
        <taxon>Paenibacillaceae</taxon>
        <taxon>Brevibacillus</taxon>
    </lineage>
</organism>
<dbReference type="EMBL" id="CP073708">
    <property type="protein sequence ID" value="QUO42398.1"/>
    <property type="molecule type" value="Genomic_DNA"/>
</dbReference>
<name>A0A7T5EMR3_9BACL</name>
<dbReference type="Gene3D" id="3.30.70.270">
    <property type="match status" value="1"/>
</dbReference>
<dbReference type="InterPro" id="IPR036390">
    <property type="entry name" value="WH_DNA-bd_sf"/>
</dbReference>
<dbReference type="AlphaFoldDB" id="A0A7T5EMR3"/>
<protein>
    <submittedName>
        <fullName evidence="2">Helix-turn-helix transcriptional regulator</fullName>
    </submittedName>
</protein>
<evidence type="ECO:0000313" key="2">
    <source>
        <dbReference type="EMBL" id="QQE75372.1"/>
    </source>
</evidence>
<proteinExistence type="predicted"/>
<dbReference type="KEGG" id="bcop:JD108_05465"/>
<gene>
    <name evidence="2" type="ORF">JD108_05465</name>
    <name evidence="3" type="ORF">KDJ56_05145</name>
</gene>
<dbReference type="SUPFAM" id="SSF46785">
    <property type="entry name" value="Winged helix' DNA-binding domain"/>
    <property type="match status" value="1"/>
</dbReference>